<evidence type="ECO:0000256" key="4">
    <source>
        <dbReference type="SAM" id="MobiDB-lite"/>
    </source>
</evidence>
<evidence type="ECO:0000313" key="6">
    <source>
        <dbReference type="EMBL" id="KZP31224.1"/>
    </source>
</evidence>
<feature type="region of interest" description="Disordered" evidence="4">
    <location>
        <begin position="27"/>
        <end position="57"/>
    </location>
</feature>
<dbReference type="CDD" id="cd14688">
    <property type="entry name" value="bZIP_YAP"/>
    <property type="match status" value="1"/>
</dbReference>
<dbReference type="InterPro" id="IPR018287">
    <property type="entry name" value="Hap4_TF_heteromerisation"/>
</dbReference>
<evidence type="ECO:0000256" key="3">
    <source>
        <dbReference type="SAM" id="Coils"/>
    </source>
</evidence>
<feature type="compositionally biased region" description="Low complexity" evidence="4">
    <location>
        <begin position="183"/>
        <end position="219"/>
    </location>
</feature>
<gene>
    <name evidence="6" type="ORF">FIBSPDRAFT_945250</name>
</gene>
<feature type="compositionally biased region" description="Basic and acidic residues" evidence="4">
    <location>
        <begin position="45"/>
        <end position="56"/>
    </location>
</feature>
<protein>
    <recommendedName>
        <fullName evidence="5">Hap4 transcription factor heteromerisation domain-containing protein</fullName>
    </recommendedName>
</protein>
<keyword evidence="7" id="KW-1185">Reference proteome</keyword>
<dbReference type="AlphaFoldDB" id="A0A166U1U8"/>
<evidence type="ECO:0000256" key="1">
    <source>
        <dbReference type="ARBA" id="ARBA00004123"/>
    </source>
</evidence>
<organism evidence="6 7">
    <name type="scientific">Athelia psychrophila</name>
    <dbReference type="NCBI Taxonomy" id="1759441"/>
    <lineage>
        <taxon>Eukaryota</taxon>
        <taxon>Fungi</taxon>
        <taxon>Dikarya</taxon>
        <taxon>Basidiomycota</taxon>
        <taxon>Agaricomycotina</taxon>
        <taxon>Agaricomycetes</taxon>
        <taxon>Agaricomycetidae</taxon>
        <taxon>Atheliales</taxon>
        <taxon>Atheliaceae</taxon>
        <taxon>Athelia</taxon>
    </lineage>
</organism>
<evidence type="ECO:0000313" key="7">
    <source>
        <dbReference type="Proteomes" id="UP000076532"/>
    </source>
</evidence>
<proteinExistence type="predicted"/>
<accession>A0A166U1U8</accession>
<feature type="compositionally biased region" description="Polar residues" evidence="4">
    <location>
        <begin position="403"/>
        <end position="418"/>
    </location>
</feature>
<dbReference type="PANTHER" id="PTHR40621:SF7">
    <property type="entry name" value="BZIP DOMAIN-CONTAINING PROTEIN"/>
    <property type="match status" value="1"/>
</dbReference>
<keyword evidence="2" id="KW-0539">Nucleus</keyword>
<sequence length="540" mass="58651">MASGSHALDTAVASSSTLWATASKEWVIPAKPKPGRKPKAPAPIKETEDHDQRAQDSEQASLINCLHSGFAGLTLVYRAAQRAFRERKQSQLAELQARIKQYEQGEIERNVTLQTISKRLKEENEQLRRENTILKERISLCETEHLTDGGENVLRKRRRGNHSSVSPEAEEPATKRAKGTDHPAPSSLATSYASYPSPASMASPPDSSDSPVSGFSSNPLPSEYPSSHFAPAGPDVVDSMDRLSQDTENRFPPSSCGLCSDSTDCFCRNMMSEVANEPLLTVPLRMEHFERKKSDTSIVKGPEIESPSFNSILEKLPPYQPAVPLRRRTAASVARPIFELSAAGAGSSTLTSGPPTCSGDPDNCMACADDTFGQAFCAAVGESASTAECENCPCRDSDAPGHSPSQPRNNNQGRSDTIPTDHAWRQLKLHPNVGFADLTLLADVVARRSKCTGPRVVISPALGAATPDRADSPPGVPTPPPRQELLNTMMRNVRDRAPGSPPRLVPQEVLIECGRRRVREVRADAVKEALHMLDARNRFV</sequence>
<feature type="compositionally biased region" description="Basic and acidic residues" evidence="4">
    <location>
        <begin position="239"/>
        <end position="249"/>
    </location>
</feature>
<feature type="compositionally biased region" description="Basic and acidic residues" evidence="4">
    <location>
        <begin position="172"/>
        <end position="181"/>
    </location>
</feature>
<evidence type="ECO:0000259" key="5">
    <source>
        <dbReference type="Pfam" id="PF10297"/>
    </source>
</evidence>
<dbReference type="PANTHER" id="PTHR40621">
    <property type="entry name" value="TRANSCRIPTION FACTOR KAPC-RELATED"/>
    <property type="match status" value="1"/>
</dbReference>
<feature type="domain" description="Hap4 transcription factor heteromerisation" evidence="5">
    <location>
        <begin position="22"/>
        <end position="38"/>
    </location>
</feature>
<feature type="region of interest" description="Disordered" evidence="4">
    <location>
        <begin position="389"/>
        <end position="418"/>
    </location>
</feature>
<dbReference type="STRING" id="436010.A0A166U1U8"/>
<dbReference type="InterPro" id="IPR050936">
    <property type="entry name" value="AP-1-like"/>
</dbReference>
<name>A0A166U1U8_9AGAM</name>
<comment type="subcellular location">
    <subcellularLocation>
        <location evidence="1">Nucleus</location>
    </subcellularLocation>
</comment>
<dbReference type="GO" id="GO:0000976">
    <property type="term" value="F:transcription cis-regulatory region binding"/>
    <property type="evidence" value="ECO:0007669"/>
    <property type="project" value="InterPro"/>
</dbReference>
<dbReference type="GO" id="GO:0001228">
    <property type="term" value="F:DNA-binding transcription activator activity, RNA polymerase II-specific"/>
    <property type="evidence" value="ECO:0007669"/>
    <property type="project" value="TreeGrafter"/>
</dbReference>
<dbReference type="Pfam" id="PF10297">
    <property type="entry name" value="Hap4_Hap_bind"/>
    <property type="match status" value="1"/>
</dbReference>
<feature type="coiled-coil region" evidence="3">
    <location>
        <begin position="85"/>
        <end position="144"/>
    </location>
</feature>
<reference evidence="6 7" key="1">
    <citation type="journal article" date="2016" name="Mol. Biol. Evol.">
        <title>Comparative Genomics of Early-Diverging Mushroom-Forming Fungi Provides Insights into the Origins of Lignocellulose Decay Capabilities.</title>
        <authorList>
            <person name="Nagy L.G."/>
            <person name="Riley R."/>
            <person name="Tritt A."/>
            <person name="Adam C."/>
            <person name="Daum C."/>
            <person name="Floudas D."/>
            <person name="Sun H."/>
            <person name="Yadav J.S."/>
            <person name="Pangilinan J."/>
            <person name="Larsson K.H."/>
            <person name="Matsuura K."/>
            <person name="Barry K."/>
            <person name="Labutti K."/>
            <person name="Kuo R."/>
            <person name="Ohm R.A."/>
            <person name="Bhattacharya S.S."/>
            <person name="Shirouzu T."/>
            <person name="Yoshinaga Y."/>
            <person name="Martin F.M."/>
            <person name="Grigoriev I.V."/>
            <person name="Hibbett D.S."/>
        </authorList>
    </citation>
    <scope>NUCLEOTIDE SEQUENCE [LARGE SCALE GENOMIC DNA]</scope>
    <source>
        <strain evidence="6 7">CBS 109695</strain>
    </source>
</reference>
<feature type="region of interest" description="Disordered" evidence="4">
    <location>
        <begin position="149"/>
        <end position="253"/>
    </location>
</feature>
<dbReference type="GO" id="GO:0090575">
    <property type="term" value="C:RNA polymerase II transcription regulator complex"/>
    <property type="evidence" value="ECO:0007669"/>
    <property type="project" value="TreeGrafter"/>
</dbReference>
<dbReference type="EMBL" id="KV417490">
    <property type="protein sequence ID" value="KZP31224.1"/>
    <property type="molecule type" value="Genomic_DNA"/>
</dbReference>
<keyword evidence="3" id="KW-0175">Coiled coil</keyword>
<evidence type="ECO:0000256" key="2">
    <source>
        <dbReference type="ARBA" id="ARBA00023242"/>
    </source>
</evidence>
<dbReference type="Proteomes" id="UP000076532">
    <property type="component" value="Unassembled WGS sequence"/>
</dbReference>
<dbReference type="OrthoDB" id="5374328at2759"/>
<dbReference type="Gene3D" id="1.20.5.170">
    <property type="match status" value="1"/>
</dbReference>